<dbReference type="EMBL" id="CAKOFQ010008038">
    <property type="protein sequence ID" value="CAH2011125.1"/>
    <property type="molecule type" value="Genomic_DNA"/>
</dbReference>
<evidence type="ECO:0000313" key="1">
    <source>
        <dbReference type="EMBL" id="CAH2011125.1"/>
    </source>
</evidence>
<accession>A0A9P0MET8</accession>
<sequence length="88" mass="10128">MTNHLHSRLPQTDVGRHSKVFGKLALHFLNSLLQGKNRFFQLARFSINLFSNSFFKLAVFSKNFSPNLAVLSSFLLGWHNFPRACFLT</sequence>
<keyword evidence="2" id="KW-1185">Reference proteome</keyword>
<organism evidence="1 2">
    <name type="scientific">Acanthoscelides obtectus</name>
    <name type="common">Bean weevil</name>
    <name type="synonym">Bruchus obtectus</name>
    <dbReference type="NCBI Taxonomy" id="200917"/>
    <lineage>
        <taxon>Eukaryota</taxon>
        <taxon>Metazoa</taxon>
        <taxon>Ecdysozoa</taxon>
        <taxon>Arthropoda</taxon>
        <taxon>Hexapoda</taxon>
        <taxon>Insecta</taxon>
        <taxon>Pterygota</taxon>
        <taxon>Neoptera</taxon>
        <taxon>Endopterygota</taxon>
        <taxon>Coleoptera</taxon>
        <taxon>Polyphaga</taxon>
        <taxon>Cucujiformia</taxon>
        <taxon>Chrysomeloidea</taxon>
        <taxon>Chrysomelidae</taxon>
        <taxon>Bruchinae</taxon>
        <taxon>Bruchini</taxon>
        <taxon>Acanthoscelides</taxon>
    </lineage>
</organism>
<reference evidence="1" key="1">
    <citation type="submission" date="2022-03" db="EMBL/GenBank/DDBJ databases">
        <authorList>
            <person name="Sayadi A."/>
        </authorList>
    </citation>
    <scope>NUCLEOTIDE SEQUENCE</scope>
</reference>
<comment type="caution">
    <text evidence="1">The sequence shown here is derived from an EMBL/GenBank/DDBJ whole genome shotgun (WGS) entry which is preliminary data.</text>
</comment>
<dbReference type="AlphaFoldDB" id="A0A9P0MET8"/>
<name>A0A9P0MET8_ACAOB</name>
<dbReference type="Proteomes" id="UP001152888">
    <property type="component" value="Unassembled WGS sequence"/>
</dbReference>
<evidence type="ECO:0000313" key="2">
    <source>
        <dbReference type="Proteomes" id="UP001152888"/>
    </source>
</evidence>
<protein>
    <submittedName>
        <fullName evidence="1">Uncharacterized protein</fullName>
    </submittedName>
</protein>
<proteinExistence type="predicted"/>
<gene>
    <name evidence="1" type="ORF">ACAOBT_LOCUS31982</name>
</gene>